<gene>
    <name evidence="1" type="ORF">F988_00744</name>
</gene>
<proteinExistence type="predicted"/>
<comment type="caution">
    <text evidence="1">The sequence shown here is derived from an EMBL/GenBank/DDBJ whole genome shotgun (WGS) entry which is preliminary data.</text>
</comment>
<evidence type="ECO:0000313" key="1">
    <source>
        <dbReference type="EMBL" id="ENU37049.1"/>
    </source>
</evidence>
<name>N8RU54_9GAMM</name>
<sequence length="165" mass="19079">MNPLVPQTAGLMAVQEGIKAVSNMVSEIAHYKRAVAELEFQRKQMHEQSKIIRAEIELNHKKEIKRIDALSSAFKTCLKHNKQFIALQKQQQDHAQEQCIMILNLIAQEQDPTNKTTLMSVWQQMLKQIELNREETSRLNQTLMDAYHQFGIDLSRPQLDLKDVG</sequence>
<dbReference type="EMBL" id="APOM01000022">
    <property type="protein sequence ID" value="ENU37049.1"/>
    <property type="molecule type" value="Genomic_DNA"/>
</dbReference>
<dbReference type="RefSeq" id="WP_004681133.1">
    <property type="nucleotide sequence ID" value="NZ_AIEB01000076.1"/>
</dbReference>
<dbReference type="HOGENOM" id="CLU_1607327_0_0_6"/>
<dbReference type="GeneID" id="99692146"/>
<reference evidence="1 2" key="1">
    <citation type="submission" date="2013-02" db="EMBL/GenBank/DDBJ databases">
        <title>The Genome Sequence of Acinetobacter parvus CIP 108168.</title>
        <authorList>
            <consortium name="The Broad Institute Genome Sequencing Platform"/>
            <consortium name="The Broad Institute Genome Sequencing Center for Infectious Disease"/>
            <person name="Cerqueira G."/>
            <person name="Feldgarden M."/>
            <person name="Courvalin P."/>
            <person name="Perichon B."/>
            <person name="Grillot-Courvalin C."/>
            <person name="Clermont D."/>
            <person name="Rocha E."/>
            <person name="Yoon E.-J."/>
            <person name="Nemec A."/>
            <person name="Walker B."/>
            <person name="Young S.K."/>
            <person name="Zeng Q."/>
            <person name="Gargeya S."/>
            <person name="Fitzgerald M."/>
            <person name="Haas B."/>
            <person name="Abouelleil A."/>
            <person name="Alvarado L."/>
            <person name="Arachchi H.M."/>
            <person name="Berlin A.M."/>
            <person name="Chapman S.B."/>
            <person name="Dewar J."/>
            <person name="Goldberg J."/>
            <person name="Griggs A."/>
            <person name="Gujja S."/>
            <person name="Hansen M."/>
            <person name="Howarth C."/>
            <person name="Imamovic A."/>
            <person name="Larimer J."/>
            <person name="McCowan C."/>
            <person name="Murphy C."/>
            <person name="Neiman D."/>
            <person name="Pearson M."/>
            <person name="Priest M."/>
            <person name="Roberts A."/>
            <person name="Saif S."/>
            <person name="Shea T."/>
            <person name="Sisk P."/>
            <person name="Sykes S."/>
            <person name="Wortman J."/>
            <person name="Nusbaum C."/>
            <person name="Birren B."/>
        </authorList>
    </citation>
    <scope>NUCLEOTIDE SEQUENCE [LARGE SCALE GENOMIC DNA]</scope>
    <source>
        <strain evidence="1 2">CIP 108168</strain>
    </source>
</reference>
<dbReference type="AlphaFoldDB" id="N8RU54"/>
<evidence type="ECO:0000313" key="2">
    <source>
        <dbReference type="Proteomes" id="UP000023776"/>
    </source>
</evidence>
<protein>
    <submittedName>
        <fullName evidence="1">Uncharacterized protein</fullName>
    </submittedName>
</protein>
<accession>N8RU54</accession>
<dbReference type="Proteomes" id="UP000023776">
    <property type="component" value="Unassembled WGS sequence"/>
</dbReference>
<keyword evidence="2" id="KW-1185">Reference proteome</keyword>
<organism evidence="1 2">
    <name type="scientific">Acinetobacter parvus DSM 16617 = CIP 108168</name>
    <dbReference type="NCBI Taxonomy" id="981333"/>
    <lineage>
        <taxon>Bacteria</taxon>
        <taxon>Pseudomonadati</taxon>
        <taxon>Pseudomonadota</taxon>
        <taxon>Gammaproteobacteria</taxon>
        <taxon>Moraxellales</taxon>
        <taxon>Moraxellaceae</taxon>
        <taxon>Acinetobacter</taxon>
    </lineage>
</organism>
<dbReference type="PATRIC" id="fig|981333.9.peg.760"/>